<dbReference type="Pfam" id="PF05598">
    <property type="entry name" value="DUF772"/>
    <property type="match status" value="1"/>
</dbReference>
<evidence type="ECO:0000313" key="4">
    <source>
        <dbReference type="EMBL" id="CCV64098.1"/>
    </source>
</evidence>
<dbReference type="KEGG" id="apal:BN85407760"/>
<dbReference type="AlphaFoldDB" id="U4KKX8"/>
<organism evidence="5 8">
    <name type="scientific">Alteracholeplasma palmae (strain ATCC 49389 / J233)</name>
    <name type="common">Acholeplasma palmae</name>
    <dbReference type="NCBI Taxonomy" id="1318466"/>
    <lineage>
        <taxon>Bacteria</taxon>
        <taxon>Bacillati</taxon>
        <taxon>Mycoplasmatota</taxon>
        <taxon>Mollicutes</taxon>
        <taxon>Acholeplasmatales</taxon>
        <taxon>Acholeplasmataceae</taxon>
        <taxon>Acholeplasma</taxon>
    </lineage>
</organism>
<feature type="domain" description="Transposase IS4-like" evidence="1">
    <location>
        <begin position="265"/>
        <end position="487"/>
    </location>
</feature>
<dbReference type="RefSeq" id="WP_026653792.1">
    <property type="nucleotide sequence ID" value="NC_022538.1"/>
</dbReference>
<dbReference type="GO" id="GO:0004803">
    <property type="term" value="F:transposase activity"/>
    <property type="evidence" value="ECO:0007669"/>
    <property type="project" value="InterPro"/>
</dbReference>
<dbReference type="OrthoDB" id="385026at2"/>
<dbReference type="EMBL" id="FO681347">
    <property type="protein sequence ID" value="CCV64098.1"/>
    <property type="molecule type" value="Genomic_DNA"/>
</dbReference>
<dbReference type="EMBL" id="FO681347">
    <property type="protein sequence ID" value="CCV64353.1"/>
    <property type="molecule type" value="Genomic_DNA"/>
</dbReference>
<dbReference type="InterPro" id="IPR008490">
    <property type="entry name" value="Transposase_InsH_N"/>
</dbReference>
<dbReference type="PANTHER" id="PTHR33408:SF2">
    <property type="entry name" value="TRANSPOSASE DDE DOMAIN-CONTAINING PROTEIN"/>
    <property type="match status" value="1"/>
</dbReference>
<dbReference type="KEGG" id="apal:BN85412110"/>
<dbReference type="KEGG" id="apal:BN85400090"/>
<keyword evidence="8" id="KW-1185">Reference proteome</keyword>
<sequence length="499" mass="59809">MQTQQNIQHNFNPKQLKLPLQLDIKIPFDSEVRTFDEVFRKLEIKKYLNSSKDPRGRMGYNPVQMLKLIMFCQMEKIQSLRDMAKAAKNDIRIMWLTDELMPSHQTIKTFMDKYLVKGIDEIFYELSKYLIKKESIDTDKLYIDGTKIESVANKYSFTWRGSIEKFRDKLYKKITKQIESLNKRYEDSDIFFPIHETYNTDNLNSIKDFLLNEIDRELIEFKYGKGQRKTTLQRDYEHILEYLAKLVEYERHLKIMGNDRNSYAKTDIDATFMHMKEDHMRNSQLKPGYNIQIGVSNEYILHLDIYKERSDYKTLIPFLEGFKKSYDFYPKYPVADAGYGGLTNYRYLKLNDMELYQKYAMYAKDTHDKKRMKDPYFPFNLTKSGNDYLTPNGDTLKYLYRNNRGNDVYELPNGKRKEINDENLTYQKEVIKNLTSPLGIELRVQRSIQVEGAFGVIKEAFKVRRFRRRLTHNVKMEFYLTAIGYNLRKYHNKKYRITE</sequence>
<protein>
    <submittedName>
        <fullName evidence="5">Transposase, IS4-like</fullName>
    </submittedName>
</protein>
<reference evidence="5 8" key="1">
    <citation type="journal article" date="2013" name="J. Mol. Microbiol. Biotechnol.">
        <title>Analysis of the Complete Genomes of Acholeplasma brassicae , A. palmae and A. laidlawii and Their Comparison to the Obligate Parasites from ' Candidatus Phytoplasma'.</title>
        <authorList>
            <person name="Kube M."/>
            <person name="Siewert C."/>
            <person name="Migdoll A.M."/>
            <person name="Duduk B."/>
            <person name="Holz S."/>
            <person name="Rabus R."/>
            <person name="Seemuller E."/>
            <person name="Mitrovic J."/>
            <person name="Muller I."/>
            <person name="Buttner C."/>
            <person name="Reinhardt R."/>
        </authorList>
    </citation>
    <scope>NUCLEOTIDE SEQUENCE [LARGE SCALE GENOMIC DNA]</scope>
    <source>
        <strain evidence="5 8">J233</strain>
    </source>
</reference>
<accession>U4KKX8</accession>
<gene>
    <name evidence="3" type="ORF">BN85400090</name>
    <name evidence="4" type="ORF">BN85405210</name>
    <name evidence="5" type="ORF">BN85407760</name>
    <name evidence="6" type="ORF">BN85409060</name>
    <name evidence="7" type="ORF">BN85412110</name>
</gene>
<dbReference type="PANTHER" id="PTHR33408">
    <property type="entry name" value="TRANSPOSASE"/>
    <property type="match status" value="1"/>
</dbReference>
<evidence type="ECO:0000313" key="7">
    <source>
        <dbReference type="EMBL" id="CCV64788.1"/>
    </source>
</evidence>
<evidence type="ECO:0000313" key="6">
    <source>
        <dbReference type="EMBL" id="CCV64483.1"/>
    </source>
</evidence>
<evidence type="ECO:0000259" key="2">
    <source>
        <dbReference type="Pfam" id="PF05598"/>
    </source>
</evidence>
<name>U4KKX8_ALTPJ</name>
<dbReference type="GO" id="GO:0006313">
    <property type="term" value="P:DNA transposition"/>
    <property type="evidence" value="ECO:0007669"/>
    <property type="project" value="InterPro"/>
</dbReference>
<dbReference type="Pfam" id="PF01609">
    <property type="entry name" value="DDE_Tnp_1"/>
    <property type="match status" value="1"/>
</dbReference>
<dbReference type="HOGENOM" id="CLU_021293_0_1_14"/>
<dbReference type="EMBL" id="FO681347">
    <property type="protein sequence ID" value="CCV63586.1"/>
    <property type="molecule type" value="Genomic_DNA"/>
</dbReference>
<dbReference type="Proteomes" id="UP000032740">
    <property type="component" value="Chromosome"/>
</dbReference>
<proteinExistence type="predicted"/>
<dbReference type="InterPro" id="IPR002559">
    <property type="entry name" value="Transposase_11"/>
</dbReference>
<evidence type="ECO:0000313" key="5">
    <source>
        <dbReference type="EMBL" id="CCV64353.1"/>
    </source>
</evidence>
<dbReference type="KEGG" id="apal:BN85409060"/>
<evidence type="ECO:0000313" key="3">
    <source>
        <dbReference type="EMBL" id="CCV63586.1"/>
    </source>
</evidence>
<evidence type="ECO:0000313" key="8">
    <source>
        <dbReference type="Proteomes" id="UP000032740"/>
    </source>
</evidence>
<feature type="domain" description="Transposase InsH N-terminal" evidence="2">
    <location>
        <begin position="22"/>
        <end position="112"/>
    </location>
</feature>
<dbReference type="KEGG" id="apal:BN85405210"/>
<evidence type="ECO:0000259" key="1">
    <source>
        <dbReference type="Pfam" id="PF01609"/>
    </source>
</evidence>
<dbReference type="STRING" id="1318466.BN85400090"/>
<dbReference type="EMBL" id="FO681347">
    <property type="protein sequence ID" value="CCV64483.1"/>
    <property type="molecule type" value="Genomic_DNA"/>
</dbReference>
<dbReference type="EMBL" id="FO681347">
    <property type="protein sequence ID" value="CCV64788.1"/>
    <property type="molecule type" value="Genomic_DNA"/>
</dbReference>
<dbReference type="GO" id="GO:0003677">
    <property type="term" value="F:DNA binding"/>
    <property type="evidence" value="ECO:0007669"/>
    <property type="project" value="InterPro"/>
</dbReference>